<name>V4SGD5_CITCL</name>
<dbReference type="Gramene" id="ESR46703">
    <property type="protein sequence ID" value="ESR46703"/>
    <property type="gene ID" value="CICLE_v100030632mg"/>
</dbReference>
<gene>
    <name evidence="1" type="ORF">CICLE_v100030632mg</name>
</gene>
<accession>V4SGD5</accession>
<keyword evidence="2" id="KW-1185">Reference proteome</keyword>
<protein>
    <submittedName>
        <fullName evidence="1">Uncharacterized protein</fullName>
    </submittedName>
</protein>
<proteinExistence type="predicted"/>
<dbReference type="Proteomes" id="UP000030687">
    <property type="component" value="Unassembled WGS sequence"/>
</dbReference>
<dbReference type="Gramene" id="ESR46704">
    <property type="protein sequence ID" value="ESR46704"/>
    <property type="gene ID" value="CICLE_v100030632mg"/>
</dbReference>
<evidence type="ECO:0000313" key="1">
    <source>
        <dbReference type="EMBL" id="ESR46703.1"/>
    </source>
</evidence>
<dbReference type="KEGG" id="cic:CICLE_v100030632m"/>
<sequence>MMYHVLLTQHRGLSSFKTYFVKDRDFYSDAKEWWTYTFLGSTTPNYYDSCLIVCTYVVHFCHLKGLCVL</sequence>
<dbReference type="InParanoid" id="V4SGD5"/>
<dbReference type="AlphaFoldDB" id="V4SGD5"/>
<reference evidence="1 2" key="1">
    <citation type="submission" date="2013-10" db="EMBL/GenBank/DDBJ databases">
        <authorList>
            <consortium name="International Citrus Genome Consortium"/>
            <person name="Jenkins J."/>
            <person name="Schmutz J."/>
            <person name="Prochnik S."/>
            <person name="Rokhsar D."/>
            <person name="Gmitter F."/>
            <person name="Ollitrault P."/>
            <person name="Machado M."/>
            <person name="Talon M."/>
            <person name="Wincker P."/>
            <person name="Jaillon O."/>
            <person name="Morgante M."/>
        </authorList>
    </citation>
    <scope>NUCLEOTIDE SEQUENCE</scope>
    <source>
        <strain evidence="2">cv. Clemenules</strain>
    </source>
</reference>
<evidence type="ECO:0000313" key="2">
    <source>
        <dbReference type="Proteomes" id="UP000030687"/>
    </source>
</evidence>
<dbReference type="EMBL" id="KI536799">
    <property type="protein sequence ID" value="ESR46703.1"/>
    <property type="molecule type" value="Genomic_DNA"/>
</dbReference>
<organism evidence="1 2">
    <name type="scientific">Citrus clementina</name>
    <name type="common">Clementine</name>
    <name type="synonym">Citrus deliciosa x Citrus sinensis</name>
    <dbReference type="NCBI Taxonomy" id="85681"/>
    <lineage>
        <taxon>Eukaryota</taxon>
        <taxon>Viridiplantae</taxon>
        <taxon>Streptophyta</taxon>
        <taxon>Embryophyta</taxon>
        <taxon>Tracheophyta</taxon>
        <taxon>Spermatophyta</taxon>
        <taxon>Magnoliopsida</taxon>
        <taxon>eudicotyledons</taxon>
        <taxon>Gunneridae</taxon>
        <taxon>Pentapetalae</taxon>
        <taxon>rosids</taxon>
        <taxon>malvids</taxon>
        <taxon>Sapindales</taxon>
        <taxon>Rutaceae</taxon>
        <taxon>Aurantioideae</taxon>
        <taxon>Citrus</taxon>
    </lineage>
</organism>
<dbReference type="EMBL" id="KI536799">
    <property type="protein sequence ID" value="ESR46704.1"/>
    <property type="molecule type" value="Genomic_DNA"/>
</dbReference>